<dbReference type="GO" id="GO:0005524">
    <property type="term" value="F:ATP binding"/>
    <property type="evidence" value="ECO:0007669"/>
    <property type="project" value="UniProtKB-UniRule"/>
</dbReference>
<dbReference type="SUPFAM" id="SSF52317">
    <property type="entry name" value="Class I glutamine amidotransferase-like"/>
    <property type="match status" value="1"/>
</dbReference>
<evidence type="ECO:0000256" key="9">
    <source>
        <dbReference type="ARBA" id="ARBA00049404"/>
    </source>
</evidence>
<feature type="active site" evidence="10">
    <location>
        <position position="173"/>
    </location>
</feature>
<evidence type="ECO:0000256" key="7">
    <source>
        <dbReference type="ARBA" id="ARBA00022840"/>
    </source>
</evidence>
<evidence type="ECO:0000256" key="5">
    <source>
        <dbReference type="ARBA" id="ARBA00022749"/>
    </source>
</evidence>
<dbReference type="FunFam" id="3.30.300.10:FF:000002">
    <property type="entry name" value="GMP synthase [glutamine-hydrolyzing]"/>
    <property type="match status" value="1"/>
</dbReference>
<dbReference type="Pfam" id="PF00958">
    <property type="entry name" value="GMP_synt_C"/>
    <property type="match status" value="1"/>
</dbReference>
<dbReference type="SUPFAM" id="SSF52402">
    <property type="entry name" value="Adenine nucleotide alpha hydrolases-like"/>
    <property type="match status" value="1"/>
</dbReference>
<keyword evidence="4 10" id="KW-0547">Nucleotide-binding</keyword>
<dbReference type="GO" id="GO:0003921">
    <property type="term" value="F:GMP synthase activity"/>
    <property type="evidence" value="ECO:0007669"/>
    <property type="project" value="InterPro"/>
</dbReference>
<dbReference type="InterPro" id="IPR029062">
    <property type="entry name" value="Class_I_gatase-like"/>
</dbReference>
<evidence type="ECO:0000256" key="8">
    <source>
        <dbReference type="ARBA" id="ARBA00022962"/>
    </source>
</evidence>
<evidence type="ECO:0000256" key="10">
    <source>
        <dbReference type="HAMAP-Rule" id="MF_00344"/>
    </source>
</evidence>
<dbReference type="UniPathway" id="UPA00189">
    <property type="reaction ID" value="UER00296"/>
</dbReference>
<dbReference type="AlphaFoldDB" id="A0A7C5QIR0"/>
<evidence type="ECO:0000313" key="13">
    <source>
        <dbReference type="EMBL" id="HHK67914.1"/>
    </source>
</evidence>
<evidence type="ECO:0000256" key="1">
    <source>
        <dbReference type="ARBA" id="ARBA00002332"/>
    </source>
</evidence>
<evidence type="ECO:0000256" key="4">
    <source>
        <dbReference type="ARBA" id="ARBA00022741"/>
    </source>
</evidence>
<dbReference type="PROSITE" id="PS51273">
    <property type="entry name" value="GATASE_TYPE_1"/>
    <property type="match status" value="1"/>
</dbReference>
<reference evidence="13" key="1">
    <citation type="journal article" date="2020" name="mSystems">
        <title>Genome- and Community-Level Interaction Insights into Carbon Utilization and Element Cycling Functions of Hydrothermarchaeota in Hydrothermal Sediment.</title>
        <authorList>
            <person name="Zhou Z."/>
            <person name="Liu Y."/>
            <person name="Xu W."/>
            <person name="Pan J."/>
            <person name="Luo Z.H."/>
            <person name="Li M."/>
        </authorList>
    </citation>
    <scope>NUCLEOTIDE SEQUENCE [LARGE SCALE GENOMIC DNA]</scope>
    <source>
        <strain evidence="13">SpSt-1056</strain>
    </source>
</reference>
<dbReference type="PANTHER" id="PTHR11922:SF2">
    <property type="entry name" value="GMP SYNTHASE [GLUTAMINE-HYDROLYZING]"/>
    <property type="match status" value="1"/>
</dbReference>
<feature type="domain" description="GMPS ATP-PPase" evidence="12">
    <location>
        <begin position="198"/>
        <end position="390"/>
    </location>
</feature>
<feature type="active site" evidence="10">
    <location>
        <position position="171"/>
    </location>
</feature>
<dbReference type="NCBIfam" id="TIGR00884">
    <property type="entry name" value="guaA_Cterm"/>
    <property type="match status" value="1"/>
</dbReference>
<dbReference type="PRINTS" id="PR00097">
    <property type="entry name" value="ANTSNTHASEII"/>
</dbReference>
<keyword evidence="8 10" id="KW-0315">Glutamine amidotransferase</keyword>
<protein>
    <recommendedName>
        <fullName evidence="10">GMP synthase [glutamine-hydrolyzing]</fullName>
        <ecNumber evidence="10">6.3.5.2</ecNumber>
    </recommendedName>
    <alternativeName>
        <fullName evidence="10">GMP synthetase</fullName>
    </alternativeName>
    <alternativeName>
        <fullName evidence="10">Glutamine amidotransferase</fullName>
    </alternativeName>
</protein>
<evidence type="ECO:0000256" key="6">
    <source>
        <dbReference type="ARBA" id="ARBA00022755"/>
    </source>
</evidence>
<comment type="caution">
    <text evidence="13">The sequence shown here is derived from an EMBL/GenBank/DDBJ whole genome shotgun (WGS) entry which is preliminary data.</text>
</comment>
<dbReference type="GO" id="GO:0005829">
    <property type="term" value="C:cytosol"/>
    <property type="evidence" value="ECO:0007669"/>
    <property type="project" value="TreeGrafter"/>
</dbReference>
<dbReference type="EC" id="6.3.5.2" evidence="10"/>
<dbReference type="InterPro" id="IPR017926">
    <property type="entry name" value="GATASE"/>
</dbReference>
<evidence type="ECO:0000259" key="12">
    <source>
        <dbReference type="PROSITE" id="PS51553"/>
    </source>
</evidence>
<comment type="function">
    <text evidence="1 10">Catalyzes the synthesis of GMP from XMP.</text>
</comment>
<dbReference type="Gene3D" id="3.30.300.10">
    <property type="match status" value="1"/>
</dbReference>
<comment type="pathway">
    <text evidence="2 10">Purine metabolism; GMP biosynthesis; GMP from XMP (L-Gln route): step 1/1.</text>
</comment>
<evidence type="ECO:0000256" key="2">
    <source>
        <dbReference type="ARBA" id="ARBA00005153"/>
    </source>
</evidence>
<dbReference type="InterPro" id="IPR022955">
    <property type="entry name" value="GMP_synthase"/>
</dbReference>
<dbReference type="CDD" id="cd01997">
    <property type="entry name" value="GMP_synthase_C"/>
    <property type="match status" value="1"/>
</dbReference>
<keyword evidence="5 10" id="KW-0332">GMP biosynthesis</keyword>
<dbReference type="PRINTS" id="PR00096">
    <property type="entry name" value="GATASE"/>
</dbReference>
<keyword evidence="7 10" id="KW-0067">ATP-binding</keyword>
<keyword evidence="3 10" id="KW-0436">Ligase</keyword>
<dbReference type="Gene3D" id="3.40.50.880">
    <property type="match status" value="1"/>
</dbReference>
<dbReference type="PROSITE" id="PS51553">
    <property type="entry name" value="GMPS_ATP_PPASE"/>
    <property type="match status" value="1"/>
</dbReference>
<keyword evidence="6 10" id="KW-0658">Purine biosynthesis</keyword>
<dbReference type="CDD" id="cd01742">
    <property type="entry name" value="GATase1_GMP_Synthase"/>
    <property type="match status" value="1"/>
</dbReference>
<dbReference type="PANTHER" id="PTHR11922">
    <property type="entry name" value="GMP SYNTHASE-RELATED"/>
    <property type="match status" value="1"/>
</dbReference>
<dbReference type="InterPro" id="IPR014729">
    <property type="entry name" value="Rossmann-like_a/b/a_fold"/>
</dbReference>
<feature type="binding site" evidence="11">
    <location>
        <begin position="225"/>
        <end position="231"/>
    </location>
    <ligand>
        <name>ATP</name>
        <dbReference type="ChEBI" id="CHEBI:30616"/>
    </ligand>
</feature>
<dbReference type="NCBIfam" id="TIGR00888">
    <property type="entry name" value="guaA_Nterm"/>
    <property type="match status" value="1"/>
</dbReference>
<dbReference type="Pfam" id="PF00117">
    <property type="entry name" value="GATase"/>
    <property type="match status" value="1"/>
</dbReference>
<evidence type="ECO:0000256" key="11">
    <source>
        <dbReference type="PROSITE-ProRule" id="PRU00886"/>
    </source>
</evidence>
<dbReference type="Gene3D" id="3.40.50.620">
    <property type="entry name" value="HUPs"/>
    <property type="match status" value="1"/>
</dbReference>
<dbReference type="InterPro" id="IPR004739">
    <property type="entry name" value="GMP_synth_GATase"/>
</dbReference>
<dbReference type="FunFam" id="3.40.50.880:FF:000001">
    <property type="entry name" value="GMP synthase [glutamine-hydrolyzing]"/>
    <property type="match status" value="1"/>
</dbReference>
<dbReference type="NCBIfam" id="NF000848">
    <property type="entry name" value="PRK00074.1"/>
    <property type="match status" value="1"/>
</dbReference>
<name>A0A7C5QIR0_CALS0</name>
<dbReference type="InterPro" id="IPR001674">
    <property type="entry name" value="GMP_synth_C"/>
</dbReference>
<organism evidence="13">
    <name type="scientific">Caldiarchaeum subterraneum</name>
    <dbReference type="NCBI Taxonomy" id="311458"/>
    <lineage>
        <taxon>Archaea</taxon>
        <taxon>Nitrososphaerota</taxon>
        <taxon>Candidatus Caldarchaeales</taxon>
        <taxon>Candidatus Caldarchaeaceae</taxon>
        <taxon>Candidatus Caldarchaeum</taxon>
    </lineage>
</organism>
<accession>A0A7C5QIR0</accession>
<evidence type="ECO:0000256" key="3">
    <source>
        <dbReference type="ARBA" id="ARBA00022598"/>
    </source>
</evidence>
<comment type="catalytic activity">
    <reaction evidence="9 10">
        <text>XMP + L-glutamine + ATP + H2O = GMP + L-glutamate + AMP + diphosphate + 2 H(+)</text>
        <dbReference type="Rhea" id="RHEA:11680"/>
        <dbReference type="ChEBI" id="CHEBI:15377"/>
        <dbReference type="ChEBI" id="CHEBI:15378"/>
        <dbReference type="ChEBI" id="CHEBI:29985"/>
        <dbReference type="ChEBI" id="CHEBI:30616"/>
        <dbReference type="ChEBI" id="CHEBI:33019"/>
        <dbReference type="ChEBI" id="CHEBI:57464"/>
        <dbReference type="ChEBI" id="CHEBI:58115"/>
        <dbReference type="ChEBI" id="CHEBI:58359"/>
        <dbReference type="ChEBI" id="CHEBI:456215"/>
        <dbReference type="EC" id="6.3.5.2"/>
    </reaction>
</comment>
<gene>
    <name evidence="10 13" type="primary">guaA</name>
    <name evidence="13" type="ORF">ENM11_02005</name>
</gene>
<sequence length="515" mass="56794">MNQASDDVVVVVDFGGQYAHLISRRIRELGVKTEVIPYTAAAEAVFSESVKGFVLSGGPASVYDPDAPTISFERLSGRPVLGICYGHQLIAHRFKGLVRRASKREYGRVELRVTGDCDLFRGLPTTFQVWMSHSDVVEVLPTGFRPAASTNTSANAAIYDAGRKIYGLQFHPEVTHTEHGLQILKNFVIDVCGCKPTWRMEDYVEKAVKLVSREVKDGRVLCAVSGGIDSTVTAAIVSKAVGDRLKCLFVNHGLMRSREPELVLETLRKIVGENNIIYVDASERFLKRLKGVADPEEKRRIIGAEFAMIFEEVSSSHGPFTHLAQGTLYPDVVESGKSVGGSAVIKTHHNVGGLPQNLGLKIIEPLRELYKDEVRKIARILGLPEWVVRRHPFPGPGLAVRVLGEVKPEKLEICRKASEIVEEELERAGLMDDVWQAFAFVGDDRATGVKGDQRSYGYIVTVRVVTSVDGMTADWARLPHELLDRIASRITNEVEGVAWVTYAVSSKPPATIEPQ</sequence>
<dbReference type="HAMAP" id="MF_00344">
    <property type="entry name" value="GMP_synthase"/>
    <property type="match status" value="1"/>
</dbReference>
<feature type="active site" description="Nucleophile" evidence="10">
    <location>
        <position position="84"/>
    </location>
</feature>
<dbReference type="InterPro" id="IPR025777">
    <property type="entry name" value="GMPS_ATP_PPase_dom"/>
</dbReference>
<proteinExistence type="inferred from homology"/>
<dbReference type="EMBL" id="DRWN01000019">
    <property type="protein sequence ID" value="HHK67914.1"/>
    <property type="molecule type" value="Genomic_DNA"/>
</dbReference>